<gene>
    <name evidence="2" type="ORF">CANARDRAFT_201806</name>
</gene>
<sequence>MCSTAICPLCQKKAWSGCGSHVADVMKTTQQDLWCTCRHAMEGDTRFPPRAGTGSARKSVSSESSMNFK</sequence>
<name>A0A1E4SX40_9ASCO</name>
<feature type="region of interest" description="Disordered" evidence="1">
    <location>
        <begin position="44"/>
        <end position="69"/>
    </location>
</feature>
<evidence type="ECO:0000256" key="1">
    <source>
        <dbReference type="SAM" id="MobiDB-lite"/>
    </source>
</evidence>
<dbReference type="AlphaFoldDB" id="A0A1E4SX40"/>
<protein>
    <submittedName>
        <fullName evidence="2">Uncharacterized protein</fullName>
    </submittedName>
</protein>
<dbReference type="Proteomes" id="UP000094801">
    <property type="component" value="Unassembled WGS sequence"/>
</dbReference>
<dbReference type="OrthoDB" id="88410at2759"/>
<proteinExistence type="predicted"/>
<evidence type="ECO:0000313" key="3">
    <source>
        <dbReference type="Proteomes" id="UP000094801"/>
    </source>
</evidence>
<organism evidence="2 3">
    <name type="scientific">[Candida] arabinofermentans NRRL YB-2248</name>
    <dbReference type="NCBI Taxonomy" id="983967"/>
    <lineage>
        <taxon>Eukaryota</taxon>
        <taxon>Fungi</taxon>
        <taxon>Dikarya</taxon>
        <taxon>Ascomycota</taxon>
        <taxon>Saccharomycotina</taxon>
        <taxon>Pichiomycetes</taxon>
        <taxon>Pichiales</taxon>
        <taxon>Pichiaceae</taxon>
        <taxon>Ogataea</taxon>
        <taxon>Ogataea/Candida clade</taxon>
    </lineage>
</organism>
<accession>A0A1E4SX40</accession>
<keyword evidence="3" id="KW-1185">Reference proteome</keyword>
<dbReference type="EMBL" id="KV453859">
    <property type="protein sequence ID" value="ODV84053.1"/>
    <property type="molecule type" value="Genomic_DNA"/>
</dbReference>
<reference evidence="3" key="1">
    <citation type="submission" date="2016-04" db="EMBL/GenBank/DDBJ databases">
        <title>Comparative genomics of biotechnologically important yeasts.</title>
        <authorList>
            <consortium name="DOE Joint Genome Institute"/>
            <person name="Riley R."/>
            <person name="Haridas S."/>
            <person name="Wolfe K.H."/>
            <person name="Lopes M.R."/>
            <person name="Hittinger C.T."/>
            <person name="Goker M."/>
            <person name="Salamov A."/>
            <person name="Wisecaver J."/>
            <person name="Long T.M."/>
            <person name="Aerts A.L."/>
            <person name="Barry K."/>
            <person name="Choi C."/>
            <person name="Clum A."/>
            <person name="Coughlan A.Y."/>
            <person name="Deshpande S."/>
            <person name="Douglass A.P."/>
            <person name="Hanson S.J."/>
            <person name="Klenk H.-P."/>
            <person name="Labutti K."/>
            <person name="Lapidus A."/>
            <person name="Lindquist E."/>
            <person name="Lipzen A."/>
            <person name="Meier-Kolthoff J.P."/>
            <person name="Ohm R.A."/>
            <person name="Otillar R.P."/>
            <person name="Pangilinan J."/>
            <person name="Peng Y."/>
            <person name="Rokas A."/>
            <person name="Rosa C.A."/>
            <person name="Scheuner C."/>
            <person name="Sibirny A.A."/>
            <person name="Slot J.C."/>
            <person name="Stielow J.B."/>
            <person name="Sun H."/>
            <person name="Kurtzman C.P."/>
            <person name="Blackwell M."/>
            <person name="Grigoriev I.V."/>
            <person name="Jeffries T.W."/>
        </authorList>
    </citation>
    <scope>NUCLEOTIDE SEQUENCE [LARGE SCALE GENOMIC DNA]</scope>
    <source>
        <strain evidence="3">NRRL YB-2248</strain>
    </source>
</reference>
<evidence type="ECO:0000313" key="2">
    <source>
        <dbReference type="EMBL" id="ODV84053.1"/>
    </source>
</evidence>
<feature type="compositionally biased region" description="Polar residues" evidence="1">
    <location>
        <begin position="56"/>
        <end position="69"/>
    </location>
</feature>